<comment type="caution">
    <text evidence="2">The sequence shown here is derived from an EMBL/GenBank/DDBJ whole genome shotgun (WGS) entry which is preliminary data.</text>
</comment>
<feature type="region of interest" description="Disordered" evidence="1">
    <location>
        <begin position="207"/>
        <end position="228"/>
    </location>
</feature>
<feature type="compositionally biased region" description="Polar residues" evidence="1">
    <location>
        <begin position="439"/>
        <end position="456"/>
    </location>
</feature>
<dbReference type="PANTHER" id="PTHR24330">
    <property type="entry name" value="HOMEOBOX PROTEIN BARH-LIKE"/>
    <property type="match status" value="1"/>
</dbReference>
<proteinExistence type="predicted"/>
<reference evidence="2" key="1">
    <citation type="submission" date="2021-08" db="EMBL/GenBank/DDBJ databases">
        <authorList>
            <person name="Misof B."/>
            <person name="Oliver O."/>
            <person name="Podsiadlowski L."/>
            <person name="Donath A."/>
            <person name="Peters R."/>
            <person name="Mayer C."/>
            <person name="Rust J."/>
            <person name="Gunkel S."/>
            <person name="Lesny P."/>
            <person name="Martin S."/>
            <person name="Oeyen J.P."/>
            <person name="Petersen M."/>
            <person name="Panagiotis P."/>
            <person name="Wilbrandt J."/>
            <person name="Tanja T."/>
        </authorList>
    </citation>
    <scope>NUCLEOTIDE SEQUENCE</scope>
    <source>
        <strain evidence="2">GBR_01_08_01A</strain>
        <tissue evidence="2">Thorax + abdomen</tissue>
    </source>
</reference>
<dbReference type="AlphaFoldDB" id="A0AAD9RYV6"/>
<feature type="region of interest" description="Disordered" evidence="1">
    <location>
        <begin position="415"/>
        <end position="492"/>
    </location>
</feature>
<feature type="region of interest" description="Disordered" evidence="1">
    <location>
        <begin position="705"/>
        <end position="727"/>
    </location>
</feature>
<feature type="region of interest" description="Disordered" evidence="1">
    <location>
        <begin position="119"/>
        <end position="139"/>
    </location>
</feature>
<evidence type="ECO:0000313" key="3">
    <source>
        <dbReference type="Proteomes" id="UP001258017"/>
    </source>
</evidence>
<dbReference type="InterPro" id="IPR052145">
    <property type="entry name" value="Mediator/Homeobox_domain"/>
</dbReference>
<accession>A0AAD9RYV6</accession>
<sequence>MDCCNYVEPYTPGTHFYQQQQHHHHHHHQLSQQQQQQQQGYFCYNNASVAPYTNYGAAPITNMLEANARYNAVLPPAYHPTDYVYNPKEARLRKAMREQSRESSRRSILQNAIANARNGIIGDSTPAPTTTTSSSLSSAGDYLNQQRHHLDCGGPNVPSFQGEQFIDSTQQHHQHHQRPMQEPWFQISKSGYTTRDMDWYATSNMDSDAEQRSRLAMQQRHQQQQQQRAIEKPSTEVARSQAAAAAATVAAAAAVECASAFSTGGYSTAFKDNPNLERELNRRQEVSGNYALAEFPDGQKWHPYQNNANPHQHARVSHLSSQIGNVHHGNGQEAGFHGPWSQFSHGMPSHVPGMVRNVAIRGVRQAIFLRDRMSNRHCNFTEDPSRISYIPRKHDVEDARASYPLQKHQMPVEPIVGSTPVMPRRREKHEEPRWEANPVPNSMSLDGLVSSTTEMTSKGDFPRDRDKEYERRSAESFEPSKKPISKQPLPGFHQAFGSTEIGRFSRSEYFVNMVGDKNTTTIGEDNKNGDIPEACLSHNLPTIFPFPPTCQGALKTPAECQNMKRHDQFFSRSVHDDYYWFAKQAGHSIMKFSNSDTICTRPLDCVRHTNAEHNFYENATFTHLSNIEALLRRYGGKCCILINEEDHVEDQKYILIGTDNSTDNSSYIEEEEEEEDAPTGGGRSVTVLVAGWWQPGEAFRRMKIERRKGRPGETERCRPSVFGSSSPDSVKYRAQVLRARATRARHLAS</sequence>
<name>A0AAD9RYV6_9HYME</name>
<dbReference type="EMBL" id="JAIFRP010000006">
    <property type="protein sequence ID" value="KAK2588145.1"/>
    <property type="molecule type" value="Genomic_DNA"/>
</dbReference>
<feature type="compositionally biased region" description="Low complexity" evidence="1">
    <location>
        <begin position="124"/>
        <end position="139"/>
    </location>
</feature>
<dbReference type="Proteomes" id="UP001258017">
    <property type="component" value="Unassembled WGS sequence"/>
</dbReference>
<reference evidence="2" key="2">
    <citation type="journal article" date="2023" name="Commun. Biol.">
        <title>Intrasexual cuticular hydrocarbon dimorphism in a wasp sheds light on hydrocarbon biosynthesis genes in Hymenoptera.</title>
        <authorList>
            <person name="Moris V.C."/>
            <person name="Podsiadlowski L."/>
            <person name="Martin S."/>
            <person name="Oeyen J.P."/>
            <person name="Donath A."/>
            <person name="Petersen M."/>
            <person name="Wilbrandt J."/>
            <person name="Misof B."/>
            <person name="Liedtke D."/>
            <person name="Thamm M."/>
            <person name="Scheiner R."/>
            <person name="Schmitt T."/>
            <person name="Niehuis O."/>
        </authorList>
    </citation>
    <scope>NUCLEOTIDE SEQUENCE</scope>
    <source>
        <strain evidence="2">GBR_01_08_01A</strain>
    </source>
</reference>
<protein>
    <submittedName>
        <fullName evidence="2">Uncharacterized protein</fullName>
    </submittedName>
</protein>
<organism evidence="2 3">
    <name type="scientific">Odynerus spinipes</name>
    <dbReference type="NCBI Taxonomy" id="1348599"/>
    <lineage>
        <taxon>Eukaryota</taxon>
        <taxon>Metazoa</taxon>
        <taxon>Ecdysozoa</taxon>
        <taxon>Arthropoda</taxon>
        <taxon>Hexapoda</taxon>
        <taxon>Insecta</taxon>
        <taxon>Pterygota</taxon>
        <taxon>Neoptera</taxon>
        <taxon>Endopterygota</taxon>
        <taxon>Hymenoptera</taxon>
        <taxon>Apocrita</taxon>
        <taxon>Aculeata</taxon>
        <taxon>Vespoidea</taxon>
        <taxon>Vespidae</taxon>
        <taxon>Eumeninae</taxon>
        <taxon>Odynerus</taxon>
    </lineage>
</organism>
<evidence type="ECO:0000256" key="1">
    <source>
        <dbReference type="SAM" id="MobiDB-lite"/>
    </source>
</evidence>
<keyword evidence="3" id="KW-1185">Reference proteome</keyword>
<feature type="compositionally biased region" description="Low complexity" evidence="1">
    <location>
        <begin position="218"/>
        <end position="228"/>
    </location>
</feature>
<dbReference type="PANTHER" id="PTHR24330:SF19">
    <property type="entry name" value="MEDIATOR OF RNA POLYMERASE II TRANSCRIPTION SUBUNIT 29"/>
    <property type="match status" value="1"/>
</dbReference>
<evidence type="ECO:0000313" key="2">
    <source>
        <dbReference type="EMBL" id="KAK2588145.1"/>
    </source>
</evidence>
<feature type="compositionally biased region" description="Basic and acidic residues" evidence="1">
    <location>
        <begin position="460"/>
        <end position="481"/>
    </location>
</feature>
<gene>
    <name evidence="2" type="ORF">KPH14_004195</name>
</gene>